<dbReference type="AlphaFoldDB" id="A0A9N7RA03"/>
<evidence type="ECO:0000256" key="6">
    <source>
        <dbReference type="ARBA" id="ARBA00023268"/>
    </source>
</evidence>
<dbReference type="GO" id="GO:0005737">
    <property type="term" value="C:cytoplasm"/>
    <property type="evidence" value="ECO:0007669"/>
    <property type="project" value="TreeGrafter"/>
</dbReference>
<accession>A0A9N7RA03</accession>
<dbReference type="PANTHER" id="PTHR11133">
    <property type="entry name" value="SACCHAROPINE DEHYDROGENASE"/>
    <property type="match status" value="1"/>
</dbReference>
<keyword evidence="8" id="KW-0472">Membrane</keyword>
<dbReference type="FunFam" id="3.30.360.10:FF:000008">
    <property type="entry name" value="Alpha-aminoadipic semialdehyde synthase, mitochondrial"/>
    <property type="match status" value="1"/>
</dbReference>
<keyword evidence="12" id="KW-1185">Reference proteome</keyword>
<dbReference type="InterPro" id="IPR043009">
    <property type="entry name" value="LOR/SDH_bifunc_enz_cons_dom_sf"/>
</dbReference>
<organism evidence="11 12">
    <name type="scientific">Striga hermonthica</name>
    <name type="common">Purple witchweed</name>
    <name type="synonym">Buchnera hermonthica</name>
    <dbReference type="NCBI Taxonomy" id="68872"/>
    <lineage>
        <taxon>Eukaryota</taxon>
        <taxon>Viridiplantae</taxon>
        <taxon>Streptophyta</taxon>
        <taxon>Embryophyta</taxon>
        <taxon>Tracheophyta</taxon>
        <taxon>Spermatophyta</taxon>
        <taxon>Magnoliopsida</taxon>
        <taxon>eudicotyledons</taxon>
        <taxon>Gunneridae</taxon>
        <taxon>Pentapetalae</taxon>
        <taxon>asterids</taxon>
        <taxon>lamiids</taxon>
        <taxon>Lamiales</taxon>
        <taxon>Orobanchaceae</taxon>
        <taxon>Buchnereae</taxon>
        <taxon>Striga</taxon>
    </lineage>
</organism>
<evidence type="ECO:0000256" key="1">
    <source>
        <dbReference type="ARBA" id="ARBA00004682"/>
    </source>
</evidence>
<evidence type="ECO:0000256" key="8">
    <source>
        <dbReference type="SAM" id="Phobius"/>
    </source>
</evidence>
<dbReference type="SUPFAM" id="SSF51735">
    <property type="entry name" value="NAD(P)-binding Rossmann-fold domains"/>
    <property type="match status" value="1"/>
</dbReference>
<evidence type="ECO:0000259" key="10">
    <source>
        <dbReference type="SMART" id="SM01003"/>
    </source>
</evidence>
<dbReference type="SMART" id="SM01003">
    <property type="entry name" value="AlaDh_PNT_N"/>
    <property type="match status" value="1"/>
</dbReference>
<name>A0A9N7RA03_STRHE</name>
<dbReference type="Pfam" id="PF03435">
    <property type="entry name" value="Sacchrp_dh_NADP"/>
    <property type="match status" value="1"/>
</dbReference>
<dbReference type="CDD" id="cd12189">
    <property type="entry name" value="LKR_SDH_like"/>
    <property type="match status" value="1"/>
</dbReference>
<dbReference type="InterPro" id="IPR032095">
    <property type="entry name" value="Sacchrp_dh-like_C"/>
</dbReference>
<dbReference type="SUPFAM" id="SSF55347">
    <property type="entry name" value="Glyceraldehyde-3-phosphate dehydrogenase-like, C-terminal domain"/>
    <property type="match status" value="1"/>
</dbReference>
<keyword evidence="8" id="KW-0812">Transmembrane</keyword>
<comment type="similarity">
    <text evidence="7">In the C-terminal section; belongs to the saccharopine dehydrogenase family.</text>
</comment>
<dbReference type="Pfam" id="PF04455">
    <property type="entry name" value="Saccharop_dh_N"/>
    <property type="match status" value="1"/>
</dbReference>
<dbReference type="Gene3D" id="3.40.50.720">
    <property type="entry name" value="NAD(P)-binding Rossmann-like Domain"/>
    <property type="match status" value="2"/>
</dbReference>
<keyword evidence="8" id="KW-1133">Transmembrane helix</keyword>
<sequence>MLGNGVIGILSESTNKWERRVPLTPSHCARLLHGGSGKMGVTRIIVQPSTKRIHHDALYEDVGCEISEDLSECGLILGIKQPQLVMILPDRAYAFFSHTHKAQKENMPLLDKVLAERATLFDYELIAADHGKRLLAFGKFAGSAGMIDFLSGLGKRYLNLGYSTPFLSLGTSYMYSSLAAAKAAVISVGEEIATMGLPSRICPLVFVFTGAGNVSQGAREIFKLLPHTFVEPSKLPDLFEANDHTHDRRTSKRVFQVYGCVVTCEDMVEHKDPNKVFDKSEYYAHPENYSPIFHEKIAPFTSVIVNCMYWEKRFPRLLTSKQLQELMRKGCPLVGISDITCDIGGSVEFVNQTTSIDSPIIRYDPNDNSYHHNMEGNGVICSAVDILPTEFAREASQHFGDILSQFIGSLASLKNLEKLPAHLRRACIVYKGALTSLFEYIPRMRKSNTEDSSQAPQTSQPTMKFSKLISLSGHLFDQFLINEALDIIEAAGGSFHLVKCQVGQSTDAMSYSELEISADDEAVLVKIIDSLTSLANSSESQVDSNQNMISLKMGKCEETGLEKENGIKSEAVVLILGAGRVCRPAVEFLTSLNHGSSKKWFNSDMMDDLKDKSVRVIVASLFLKEAKENTEGILHATAVQLDITNTDDLNNYISQVDVVISLLPPSCHSIIASACIQFKRHLVTASYVDDSMSKLDELAKSSGVTILCEMGLDPGIDHMMAMKMIDQAHARGGKIKSFTSYCGGLPSPDAANNPLAYKFSWSPAGAIRAGRNPAVYKYNGEIIHVDGDKLYDSASRFRLSDFPAFALECLPNRNSLVYGELYGIENEASTIFRGTLRYEGFGEIMGTLARIGFFNTETSPMLKTETRPMYRTFLLQLMGCDDTNDSSSIGEKWVADRIVSLGLNEQGDAALKTAKTIVFLGFHEKEEIPKACQSAFDVTCHRMEERLAYSGSEKDMVLLHHEMEVDFPNSLLTEKHRATLLEYGRTDGVRYYTAMALTVGVPAAIGALLLLGNNVKAKGVIRPLDPEIYDPGLEIVEAYGLKLLEKIDFES</sequence>
<comment type="caution">
    <text evidence="11">The sequence shown here is derived from an EMBL/GenBank/DDBJ whole genome shotgun (WGS) entry which is preliminary data.</text>
</comment>
<dbReference type="FunFam" id="3.30.70.2690:FF:000001">
    <property type="entry name" value="Lysine-ketoglutarate reductase/saccharopine dehydrogenase1"/>
    <property type="match status" value="1"/>
</dbReference>
<keyword evidence="6" id="KW-0511">Multifunctional enzyme</keyword>
<dbReference type="CDD" id="cd12144">
    <property type="entry name" value="SDH_N_domain"/>
    <property type="match status" value="1"/>
</dbReference>
<gene>
    <name evidence="11" type="ORF">SHERM_17600</name>
</gene>
<comment type="pathway">
    <text evidence="2">Amino-acid degradation; L-lysine degradation via saccharopine pathway; glutaryl-CoA from L-lysine: step 2/6.</text>
</comment>
<comment type="pathway">
    <text evidence="1">Amino-acid degradation; L-lysine degradation via saccharopine pathway; glutaryl-CoA from L-lysine: step 1/6.</text>
</comment>
<feature type="domain" description="Alanine dehydrogenase/pyridine nucleotide transhydrogenase N-terminal" evidence="10">
    <location>
        <begin position="8"/>
        <end position="144"/>
    </location>
</feature>
<dbReference type="InterPro" id="IPR005097">
    <property type="entry name" value="Sacchrp_dh_NADP-bd"/>
</dbReference>
<dbReference type="InterPro" id="IPR007886">
    <property type="entry name" value="AlaDH/PNT_N"/>
</dbReference>
<keyword evidence="5" id="KW-0520">NAD</keyword>
<protein>
    <submittedName>
        <fullName evidence="11">Lysine-ketoglutarate reductase/saccharopine dehydrogenase bifunctional enzyme</fullName>
    </submittedName>
</protein>
<dbReference type="InterPro" id="IPR036291">
    <property type="entry name" value="NAD(P)-bd_dom_sf"/>
</dbReference>
<dbReference type="InterPro" id="IPR007545">
    <property type="entry name" value="LOR/SDH_bifunc_enz_cons_dom"/>
</dbReference>
<evidence type="ECO:0000256" key="7">
    <source>
        <dbReference type="ARBA" id="ARBA00025744"/>
    </source>
</evidence>
<evidence type="ECO:0000256" key="2">
    <source>
        <dbReference type="ARBA" id="ARBA00004720"/>
    </source>
</evidence>
<feature type="transmembrane region" description="Helical" evidence="8">
    <location>
        <begin position="991"/>
        <end position="1012"/>
    </location>
</feature>
<keyword evidence="3" id="KW-0521">NADP</keyword>
<dbReference type="GO" id="GO:0019878">
    <property type="term" value="P:lysine biosynthetic process via aminoadipic acid"/>
    <property type="evidence" value="ECO:0007669"/>
    <property type="project" value="TreeGrafter"/>
</dbReference>
<dbReference type="Pfam" id="PF05222">
    <property type="entry name" value="AlaDh_PNT_N"/>
    <property type="match status" value="1"/>
</dbReference>
<proteinExistence type="inferred from homology"/>
<evidence type="ECO:0000256" key="3">
    <source>
        <dbReference type="ARBA" id="ARBA00022857"/>
    </source>
</evidence>
<dbReference type="Gene3D" id="3.30.360.10">
    <property type="entry name" value="Dihydrodipicolinate Reductase, domain 2"/>
    <property type="match status" value="1"/>
</dbReference>
<evidence type="ECO:0000313" key="11">
    <source>
        <dbReference type="EMBL" id="CAA0818709.1"/>
    </source>
</evidence>
<dbReference type="InterPro" id="IPR051168">
    <property type="entry name" value="AASS"/>
</dbReference>
<dbReference type="GO" id="GO:0004753">
    <property type="term" value="F:saccharopine dehydrogenase activity"/>
    <property type="evidence" value="ECO:0007669"/>
    <property type="project" value="TreeGrafter"/>
</dbReference>
<dbReference type="FunFam" id="3.40.50.720:FF:000284">
    <property type="entry name" value="Lysine-ketoglutarate reductase/saccharopine dehydrogenase1"/>
    <property type="match status" value="1"/>
</dbReference>
<dbReference type="Proteomes" id="UP001153555">
    <property type="component" value="Unassembled WGS sequence"/>
</dbReference>
<dbReference type="PANTHER" id="PTHR11133:SF22">
    <property type="entry name" value="ALPHA-AMINOADIPIC SEMIALDEHYDE SYNTHASE, MITOCHONDRIAL"/>
    <property type="match status" value="1"/>
</dbReference>
<dbReference type="SMART" id="SM01002">
    <property type="entry name" value="AlaDh_PNT_C"/>
    <property type="match status" value="1"/>
</dbReference>
<keyword evidence="4" id="KW-0560">Oxidoreductase</keyword>
<evidence type="ECO:0000256" key="5">
    <source>
        <dbReference type="ARBA" id="ARBA00023027"/>
    </source>
</evidence>
<dbReference type="InterPro" id="IPR007698">
    <property type="entry name" value="AlaDH/PNT_NAD(H)-bd"/>
</dbReference>
<dbReference type="Gene3D" id="1.10.1870.10">
    <property type="entry name" value="Domain 3, Saccharopine reductase"/>
    <property type="match status" value="1"/>
</dbReference>
<dbReference type="Gene3D" id="3.30.70.2690">
    <property type="entry name" value="LOR/SDH bifunctional enzyme, conserved domain"/>
    <property type="match status" value="1"/>
</dbReference>
<dbReference type="EMBL" id="CACSLK010017620">
    <property type="protein sequence ID" value="CAA0818709.1"/>
    <property type="molecule type" value="Genomic_DNA"/>
</dbReference>
<evidence type="ECO:0000259" key="9">
    <source>
        <dbReference type="SMART" id="SM01002"/>
    </source>
</evidence>
<reference evidence="11" key="1">
    <citation type="submission" date="2019-12" db="EMBL/GenBank/DDBJ databases">
        <authorList>
            <person name="Scholes J."/>
        </authorList>
    </citation>
    <scope>NUCLEOTIDE SEQUENCE</scope>
</reference>
<evidence type="ECO:0000313" key="12">
    <source>
        <dbReference type="Proteomes" id="UP001153555"/>
    </source>
</evidence>
<dbReference type="SUPFAM" id="SSF52283">
    <property type="entry name" value="Formate/glycerate dehydrogenase catalytic domain-like"/>
    <property type="match status" value="1"/>
</dbReference>
<feature type="domain" description="Alanine dehydrogenase/pyridine nucleotide transhydrogenase NAD(H)-binding" evidence="9">
    <location>
        <begin position="184"/>
        <end position="383"/>
    </location>
</feature>
<dbReference type="OrthoDB" id="10059875at2759"/>
<evidence type="ECO:0000256" key="4">
    <source>
        <dbReference type="ARBA" id="ARBA00023002"/>
    </source>
</evidence>
<dbReference type="Pfam" id="PF16653">
    <property type="entry name" value="Sacchrp_dh_C"/>
    <property type="match status" value="1"/>
</dbReference>